<keyword evidence="2" id="KW-1185">Reference proteome</keyword>
<protein>
    <submittedName>
        <fullName evidence="1">Uncharacterized protein</fullName>
    </submittedName>
</protein>
<evidence type="ECO:0000313" key="2">
    <source>
        <dbReference type="Proteomes" id="UP000183995"/>
    </source>
</evidence>
<name>A0A1M5YJ01_9FIRM</name>
<dbReference type="Proteomes" id="UP000183995">
    <property type="component" value="Unassembled WGS sequence"/>
</dbReference>
<dbReference type="EMBL" id="FQXV01000008">
    <property type="protein sequence ID" value="SHI11493.1"/>
    <property type="molecule type" value="Genomic_DNA"/>
</dbReference>
<dbReference type="STRING" id="1123282.SAMN02745823_02546"/>
<sequence length="58" mass="6612">MTPYIANNIEIVYVTQGLTAAQDRYRAWFINTSIYSRYKAGVDVILTTDNYGDCIVTE</sequence>
<dbReference type="RefSeq" id="WP_159435413.1">
    <property type="nucleotide sequence ID" value="NZ_FQXV01000008.1"/>
</dbReference>
<organism evidence="1 2">
    <name type="scientific">Sporobacter termitidis DSM 10068</name>
    <dbReference type="NCBI Taxonomy" id="1123282"/>
    <lineage>
        <taxon>Bacteria</taxon>
        <taxon>Bacillati</taxon>
        <taxon>Bacillota</taxon>
        <taxon>Clostridia</taxon>
        <taxon>Eubacteriales</taxon>
        <taxon>Oscillospiraceae</taxon>
        <taxon>Sporobacter</taxon>
    </lineage>
</organism>
<proteinExistence type="predicted"/>
<dbReference type="OrthoDB" id="2062267at2"/>
<dbReference type="AlphaFoldDB" id="A0A1M5YJ01"/>
<gene>
    <name evidence="1" type="ORF">SAMN02745823_02546</name>
</gene>
<evidence type="ECO:0000313" key="1">
    <source>
        <dbReference type="EMBL" id="SHI11493.1"/>
    </source>
</evidence>
<accession>A0A1M5YJ01</accession>
<reference evidence="1 2" key="1">
    <citation type="submission" date="2016-11" db="EMBL/GenBank/DDBJ databases">
        <authorList>
            <person name="Jaros S."/>
            <person name="Januszkiewicz K."/>
            <person name="Wedrychowicz H."/>
        </authorList>
    </citation>
    <scope>NUCLEOTIDE SEQUENCE [LARGE SCALE GENOMIC DNA]</scope>
    <source>
        <strain evidence="1 2">DSM 10068</strain>
    </source>
</reference>